<comment type="caution">
    <text evidence="3">The sequence shown here is derived from an EMBL/GenBank/DDBJ whole genome shotgun (WGS) entry which is preliminary data.</text>
</comment>
<evidence type="ECO:0000313" key="4">
    <source>
        <dbReference type="Proteomes" id="UP000712600"/>
    </source>
</evidence>
<dbReference type="Proteomes" id="UP000712600">
    <property type="component" value="Unassembled WGS sequence"/>
</dbReference>
<feature type="compositionally biased region" description="Low complexity" evidence="2">
    <location>
        <begin position="25"/>
        <end position="39"/>
    </location>
</feature>
<dbReference type="AlphaFoldDB" id="A0A8S9NLQ7"/>
<feature type="coiled-coil region" evidence="1">
    <location>
        <begin position="87"/>
        <end position="114"/>
    </location>
</feature>
<sequence>MDPNQTIRTTPSGLTNSRAETVPSGPAGTDGTTGTAQTQRIPPIGTSNQDRFSPLDHTSVPDQTSIPDRTKARIRQEVTVSSIIDKTHSQKAAYRTIENQLDQAERELAEHRPNAQERNQPQFDPLRETLNPQITGAFSTPEILSARSGRYMGENSQQPLQQGMPQRSLSYSGLDKI</sequence>
<evidence type="ECO:0000256" key="1">
    <source>
        <dbReference type="SAM" id="Coils"/>
    </source>
</evidence>
<gene>
    <name evidence="3" type="ORF">F2Q69_00006250</name>
</gene>
<evidence type="ECO:0000313" key="3">
    <source>
        <dbReference type="EMBL" id="KAF3506038.1"/>
    </source>
</evidence>
<dbReference type="EMBL" id="QGKX02001521">
    <property type="protein sequence ID" value="KAF3506038.1"/>
    <property type="molecule type" value="Genomic_DNA"/>
</dbReference>
<accession>A0A8S9NLQ7</accession>
<evidence type="ECO:0000256" key="2">
    <source>
        <dbReference type="SAM" id="MobiDB-lite"/>
    </source>
</evidence>
<feature type="region of interest" description="Disordered" evidence="2">
    <location>
        <begin position="133"/>
        <end position="177"/>
    </location>
</feature>
<organism evidence="3 4">
    <name type="scientific">Brassica cretica</name>
    <name type="common">Mustard</name>
    <dbReference type="NCBI Taxonomy" id="69181"/>
    <lineage>
        <taxon>Eukaryota</taxon>
        <taxon>Viridiplantae</taxon>
        <taxon>Streptophyta</taxon>
        <taxon>Embryophyta</taxon>
        <taxon>Tracheophyta</taxon>
        <taxon>Spermatophyta</taxon>
        <taxon>Magnoliopsida</taxon>
        <taxon>eudicotyledons</taxon>
        <taxon>Gunneridae</taxon>
        <taxon>Pentapetalae</taxon>
        <taxon>rosids</taxon>
        <taxon>malvids</taxon>
        <taxon>Brassicales</taxon>
        <taxon>Brassicaceae</taxon>
        <taxon>Brassiceae</taxon>
        <taxon>Brassica</taxon>
    </lineage>
</organism>
<feature type="compositionally biased region" description="Polar residues" evidence="2">
    <location>
        <begin position="154"/>
        <end position="171"/>
    </location>
</feature>
<proteinExistence type="predicted"/>
<name>A0A8S9NLQ7_BRACR</name>
<feature type="region of interest" description="Disordered" evidence="2">
    <location>
        <begin position="1"/>
        <end position="74"/>
    </location>
</feature>
<feature type="compositionally biased region" description="Polar residues" evidence="2">
    <location>
        <begin position="1"/>
        <end position="19"/>
    </location>
</feature>
<protein>
    <submittedName>
        <fullName evidence="3">Uncharacterized protein</fullName>
    </submittedName>
</protein>
<keyword evidence="1" id="KW-0175">Coiled coil</keyword>
<reference evidence="3" key="1">
    <citation type="submission" date="2019-12" db="EMBL/GenBank/DDBJ databases">
        <title>Genome sequencing and annotation of Brassica cretica.</title>
        <authorList>
            <person name="Studholme D.J."/>
            <person name="Sarris P."/>
        </authorList>
    </citation>
    <scope>NUCLEOTIDE SEQUENCE</scope>
    <source>
        <strain evidence="3">PFS-109/04</strain>
        <tissue evidence="3">Leaf</tissue>
    </source>
</reference>